<protein>
    <recommendedName>
        <fullName evidence="4">BZIP transcription factor</fullName>
    </recommendedName>
</protein>
<comment type="caution">
    <text evidence="2">The sequence shown here is derived from an EMBL/GenBank/DDBJ whole genome shotgun (WGS) entry which is preliminary data.</text>
</comment>
<gene>
    <name evidence="2" type="ORF">IFR04_014290</name>
</gene>
<dbReference type="CDD" id="cd14688">
    <property type="entry name" value="bZIP_YAP"/>
    <property type="match status" value="1"/>
</dbReference>
<reference evidence="2" key="1">
    <citation type="submission" date="2021-02" db="EMBL/GenBank/DDBJ databases">
        <title>Genome sequence Cadophora malorum strain M34.</title>
        <authorList>
            <person name="Stefanovic E."/>
            <person name="Vu D."/>
            <person name="Scully C."/>
            <person name="Dijksterhuis J."/>
            <person name="Roader J."/>
            <person name="Houbraken J."/>
        </authorList>
    </citation>
    <scope>NUCLEOTIDE SEQUENCE</scope>
    <source>
        <strain evidence="2">M34</strain>
    </source>
</reference>
<evidence type="ECO:0008006" key="4">
    <source>
        <dbReference type="Google" id="ProtNLM"/>
    </source>
</evidence>
<dbReference type="AlphaFoldDB" id="A0A8H7T321"/>
<keyword evidence="3" id="KW-1185">Reference proteome</keyword>
<dbReference type="Pfam" id="PF11905">
    <property type="entry name" value="DUF3425"/>
    <property type="match status" value="1"/>
</dbReference>
<dbReference type="Proteomes" id="UP000664132">
    <property type="component" value="Unassembled WGS sequence"/>
</dbReference>
<evidence type="ECO:0000256" key="1">
    <source>
        <dbReference type="SAM" id="MobiDB-lite"/>
    </source>
</evidence>
<evidence type="ECO:0000313" key="2">
    <source>
        <dbReference type="EMBL" id="KAG4412569.1"/>
    </source>
</evidence>
<feature type="compositionally biased region" description="Basic and acidic residues" evidence="1">
    <location>
        <begin position="40"/>
        <end position="50"/>
    </location>
</feature>
<organism evidence="2 3">
    <name type="scientific">Cadophora malorum</name>
    <dbReference type="NCBI Taxonomy" id="108018"/>
    <lineage>
        <taxon>Eukaryota</taxon>
        <taxon>Fungi</taxon>
        <taxon>Dikarya</taxon>
        <taxon>Ascomycota</taxon>
        <taxon>Pezizomycotina</taxon>
        <taxon>Leotiomycetes</taxon>
        <taxon>Helotiales</taxon>
        <taxon>Ploettnerulaceae</taxon>
        <taxon>Cadophora</taxon>
    </lineage>
</organism>
<accession>A0A8H7T321</accession>
<proteinExistence type="predicted"/>
<dbReference type="OrthoDB" id="2985014at2759"/>
<dbReference type="EMBL" id="JAFJYH010000368">
    <property type="protein sequence ID" value="KAG4412569.1"/>
    <property type="molecule type" value="Genomic_DNA"/>
</dbReference>
<feature type="region of interest" description="Disordered" evidence="1">
    <location>
        <begin position="1"/>
        <end position="50"/>
    </location>
</feature>
<dbReference type="InterPro" id="IPR021833">
    <property type="entry name" value="DUF3425"/>
</dbReference>
<name>A0A8H7T321_9HELO</name>
<sequence>MENQQQQIPKDGGDAGGKAKASRSVDKLNAEQLAKKRAADRRSQQILREKTRRHIESLEGRMRELQDQGSELEQAKRRTVQLEEELSSLKSILANAQQTIISIPSTASAPLPHSNINPALQSPISPAIKSKSTPFNDIGNYSIPIHHAVKPEALPSPELSSFPLSLPGTGMVPFSPTSSKIAPRIQGRPLKRPRTISYPSPPRSLPRGFSPERQYIIPTSFVKQPTINVWELPLRLKEPETPVEKLLCGIIEAQKALVSEGASRAVAIGPKYPNVNALVAPELSHLSHPVSRMICDLLKRLTYRTFIDKLGALLVMYPLYQWQIMNDYESYCGIPSHSIPCLAQRTTPHHVWICALGSLKLREVVIANQEKYCTEDFMYSFILGLNCNWKRGVEEAICWGRDGVSVTKDFWDHCNLLDNWSMGKPFTDRYPELRDSVKFSDNPDDGVVKLEEV</sequence>
<dbReference type="PANTHER" id="PTHR37012">
    <property type="entry name" value="B-ZIP TRANSCRIPTION FACTOR (EUROFUNG)-RELATED"/>
    <property type="match status" value="1"/>
</dbReference>
<evidence type="ECO:0000313" key="3">
    <source>
        <dbReference type="Proteomes" id="UP000664132"/>
    </source>
</evidence>
<dbReference type="PANTHER" id="PTHR37012:SF2">
    <property type="entry name" value="BZIP DOMAIN-CONTAINING PROTEIN-RELATED"/>
    <property type="match status" value="1"/>
</dbReference>